<dbReference type="CDD" id="cd15535">
    <property type="entry name" value="PHD1_Rco1"/>
    <property type="match status" value="1"/>
</dbReference>
<dbReference type="Pfam" id="PF00628">
    <property type="entry name" value="PHD"/>
    <property type="match status" value="1"/>
</dbReference>
<dbReference type="STRING" id="284811.Q750N1"/>
<keyword evidence="2 4" id="KW-0863">Zinc-finger</keyword>
<dbReference type="InterPro" id="IPR001965">
    <property type="entry name" value="Znf_PHD"/>
</dbReference>
<dbReference type="OMA" id="CCDPPIE"/>
<feature type="domain" description="PHD-type" evidence="6">
    <location>
        <begin position="209"/>
        <end position="258"/>
    </location>
</feature>
<reference evidence="7 8" key="1">
    <citation type="journal article" date="2004" name="Science">
        <title>The Ashbya gossypii genome as a tool for mapping the ancient Saccharomyces cerevisiae genome.</title>
        <authorList>
            <person name="Dietrich F.S."/>
            <person name="Voegeli S."/>
            <person name="Brachat S."/>
            <person name="Lerch A."/>
            <person name="Gates K."/>
            <person name="Steiner S."/>
            <person name="Mohr C."/>
            <person name="Pohlmann R."/>
            <person name="Luedi P."/>
            <person name="Choi S."/>
            <person name="Wing R.A."/>
            <person name="Flavier A."/>
            <person name="Gaffney T.D."/>
            <person name="Philippsen P."/>
        </authorList>
    </citation>
    <scope>NUCLEOTIDE SEQUENCE [LARGE SCALE GENOMIC DNA]</scope>
    <source>
        <strain evidence="8">ATCC 10895 / CBS 109.51 / FGSC 9923 / NRRL Y-1056</strain>
    </source>
</reference>
<dbReference type="Proteomes" id="UP000000591">
    <property type="component" value="Chromosome VII"/>
</dbReference>
<evidence type="ECO:0000256" key="1">
    <source>
        <dbReference type="ARBA" id="ARBA00022723"/>
    </source>
</evidence>
<keyword evidence="8" id="KW-1185">Reference proteome</keyword>
<dbReference type="GO" id="GO:0006357">
    <property type="term" value="P:regulation of transcription by RNA polymerase II"/>
    <property type="evidence" value="ECO:0000318"/>
    <property type="project" value="GO_Central"/>
</dbReference>
<keyword evidence="3" id="KW-0862">Zinc</keyword>
<gene>
    <name evidence="7" type="ORF">AGOS_AGL075C</name>
</gene>
<dbReference type="Gene3D" id="3.30.40.10">
    <property type="entry name" value="Zinc/RING finger domain, C3HC4 (zinc finger)"/>
    <property type="match status" value="2"/>
</dbReference>
<feature type="compositionally biased region" description="Polar residues" evidence="5">
    <location>
        <begin position="156"/>
        <end position="165"/>
    </location>
</feature>
<evidence type="ECO:0000256" key="2">
    <source>
        <dbReference type="ARBA" id="ARBA00022771"/>
    </source>
</evidence>
<organism evidence="7 8">
    <name type="scientific">Eremothecium gossypii (strain ATCC 10895 / CBS 109.51 / FGSC 9923 / NRRL Y-1056)</name>
    <name type="common">Yeast</name>
    <name type="synonym">Ashbya gossypii</name>
    <dbReference type="NCBI Taxonomy" id="284811"/>
    <lineage>
        <taxon>Eukaryota</taxon>
        <taxon>Fungi</taxon>
        <taxon>Dikarya</taxon>
        <taxon>Ascomycota</taxon>
        <taxon>Saccharomycotina</taxon>
        <taxon>Saccharomycetes</taxon>
        <taxon>Saccharomycetales</taxon>
        <taxon>Saccharomycetaceae</taxon>
        <taxon>Eremothecium</taxon>
    </lineage>
</organism>
<dbReference type="InParanoid" id="Q750N1"/>
<dbReference type="RefSeq" id="NP_986591.1">
    <property type="nucleotide sequence ID" value="NM_211653.1"/>
</dbReference>
<dbReference type="FunCoup" id="Q750N1">
    <property type="interactions" value="279"/>
</dbReference>
<dbReference type="PROSITE" id="PS01359">
    <property type="entry name" value="ZF_PHD_1"/>
    <property type="match status" value="1"/>
</dbReference>
<dbReference type="SUPFAM" id="SSF57903">
    <property type="entry name" value="FYVE/PHD zinc finger"/>
    <property type="match status" value="2"/>
</dbReference>
<reference evidence="8" key="2">
    <citation type="journal article" date="2013" name="G3 (Bethesda)">
        <title>Genomes of Ashbya fungi isolated from insects reveal four mating-type loci, numerous translocations, lack of transposons, and distinct gene duplications.</title>
        <authorList>
            <person name="Dietrich F.S."/>
            <person name="Voegeli S."/>
            <person name="Kuo S."/>
            <person name="Philippsen P."/>
        </authorList>
    </citation>
    <scope>GENOME REANNOTATION</scope>
    <source>
        <strain evidence="8">ATCC 10895 / CBS 109.51 / FGSC 9923 / NRRL Y-1056</strain>
    </source>
</reference>
<dbReference type="InterPro" id="IPR019786">
    <property type="entry name" value="Zinc_finger_PHD-type_CS"/>
</dbReference>
<proteinExistence type="predicted"/>
<feature type="region of interest" description="Disordered" evidence="5">
    <location>
        <begin position="146"/>
        <end position="171"/>
    </location>
</feature>
<dbReference type="PANTHER" id="PTHR47636">
    <property type="entry name" value="TRANSCRIPTIONAL REGULATORY PROTEIN RCO1"/>
    <property type="match status" value="1"/>
</dbReference>
<dbReference type="OrthoDB" id="5876363at2759"/>
<dbReference type="GO" id="GO:0008270">
    <property type="term" value="F:zinc ion binding"/>
    <property type="evidence" value="ECO:0007669"/>
    <property type="project" value="UniProtKB-KW"/>
</dbReference>
<feature type="compositionally biased region" description="Basic and acidic residues" evidence="5">
    <location>
        <begin position="38"/>
        <end position="49"/>
    </location>
</feature>
<dbReference type="CDD" id="cd15534">
    <property type="entry name" value="PHD2_PHF12_Rco1"/>
    <property type="match status" value="1"/>
</dbReference>
<dbReference type="FunFam" id="3.30.40.10:FF:000661">
    <property type="entry name" value="Rco1p"/>
    <property type="match status" value="1"/>
</dbReference>
<dbReference type="SMART" id="SM00249">
    <property type="entry name" value="PHD"/>
    <property type="match status" value="2"/>
</dbReference>
<evidence type="ECO:0000313" key="7">
    <source>
        <dbReference type="EMBL" id="AAS54415.1"/>
    </source>
</evidence>
<evidence type="ECO:0000256" key="3">
    <source>
        <dbReference type="ARBA" id="ARBA00022833"/>
    </source>
</evidence>
<dbReference type="EMBL" id="AE016820">
    <property type="protein sequence ID" value="AAS54415.1"/>
    <property type="molecule type" value="Genomic_DNA"/>
</dbReference>
<dbReference type="AlphaFoldDB" id="Q750N1"/>
<keyword evidence="1" id="KW-0479">Metal-binding</keyword>
<sequence>MLRSRPKRTGSNNVDYNLRKSRIIKEEDGGRSAKRPRAAAEEERRERTAEACAGPVIQEVGGATTFYEPGTADPVNGVTGLRLSELPGERVKREALGNGRQVRDIPREAEERYQRALVRDADGSDSFMRSALSPQDVHAAERARTAAARRPGLQPRRSSCPTVSGNGVPKQKRIKAIKDPESKLFGQNSTANHVHIPELRSAGANIENDDFCSSCMQTGIFLCCDTCPKSFHFACLNPPLDPDRLPEGDWSCHECRFKQMYPTKAAAGKAEKRFLAEHQDTPGISLFGKLLFQLQSMNSKQFGLAPQIKDTFANVHTGPHGEYQDDTMKEPLSDKQLFNVPYGQSVTKFDSYNPDTHFENPDESELLICYKCNTTRMGTWDHPETERLIMKCDYCNTPWHLDCLPVPRASRKNLGSKWKCPLHAIPPYQKRRLAKGQEYVLQPLGAYNDGDVEIELDTTPIEAEIGKDMQCAWENGRRFNNISLLQEQNVKLEFLDKVYRAKQAQRTHELREETILIEKMHAPPDDNKTKSWLYFSLPEKMRKLWDFQELCVVADKELKNTYISPDEIKQLQLLKRLLESKPRKDVFSFLGLDN</sequence>
<evidence type="ECO:0000256" key="5">
    <source>
        <dbReference type="SAM" id="MobiDB-lite"/>
    </source>
</evidence>
<accession>Q750N1</accession>
<dbReference type="HOGENOM" id="CLU_016350_0_0_1"/>
<evidence type="ECO:0000256" key="4">
    <source>
        <dbReference type="PROSITE-ProRule" id="PRU00146"/>
    </source>
</evidence>
<dbReference type="InterPro" id="IPR019787">
    <property type="entry name" value="Znf_PHD-finger"/>
</dbReference>
<dbReference type="PANTHER" id="PTHR47636:SF1">
    <property type="entry name" value="TRANSCRIPTIONAL REGULATORY PROTEIN RCO1"/>
    <property type="match status" value="1"/>
</dbReference>
<dbReference type="GeneID" id="4622890"/>
<dbReference type="GO" id="GO:0032221">
    <property type="term" value="C:Rpd3S complex"/>
    <property type="evidence" value="ECO:0000318"/>
    <property type="project" value="GO_Central"/>
</dbReference>
<dbReference type="KEGG" id="ago:AGOS_AGL075C"/>
<protein>
    <submittedName>
        <fullName evidence="7">AGL075Cp</fullName>
    </submittedName>
</protein>
<dbReference type="eggNOG" id="KOG4299">
    <property type="taxonomic scope" value="Eukaryota"/>
</dbReference>
<name>Q750N1_EREGS</name>
<feature type="region of interest" description="Disordered" evidence="5">
    <location>
        <begin position="1"/>
        <end position="51"/>
    </location>
</feature>
<dbReference type="PROSITE" id="PS50016">
    <property type="entry name" value="ZF_PHD_2"/>
    <property type="match status" value="1"/>
</dbReference>
<dbReference type="InterPro" id="IPR052819">
    <property type="entry name" value="Chromatin_regulatory_protein"/>
</dbReference>
<dbReference type="InterPro" id="IPR011011">
    <property type="entry name" value="Znf_FYVE_PHD"/>
</dbReference>
<dbReference type="InterPro" id="IPR013083">
    <property type="entry name" value="Znf_RING/FYVE/PHD"/>
</dbReference>
<evidence type="ECO:0000259" key="6">
    <source>
        <dbReference type="PROSITE" id="PS50016"/>
    </source>
</evidence>
<evidence type="ECO:0000313" key="8">
    <source>
        <dbReference type="Proteomes" id="UP000000591"/>
    </source>
</evidence>